<keyword evidence="6" id="KW-0299">Galactose metabolism</keyword>
<dbReference type="EMBL" id="CP110232">
    <property type="protein sequence ID" value="WEG72795.1"/>
    <property type="molecule type" value="Genomic_DNA"/>
</dbReference>
<dbReference type="KEGG" id="vie:OL234_07335"/>
<protein>
    <recommendedName>
        <fullName evidence="8">Galactose-1-phosphate uridyl transferase N-terminal domain-containing protein</fullName>
    </recommendedName>
</protein>
<dbReference type="Proteomes" id="UP001179647">
    <property type="component" value="Chromosome"/>
</dbReference>
<keyword evidence="7" id="KW-0119">Carbohydrate metabolism</keyword>
<dbReference type="GO" id="GO:0008108">
    <property type="term" value="F:UDP-glucose:hexose-1-phosphate uridylyltransferase activity"/>
    <property type="evidence" value="ECO:0007669"/>
    <property type="project" value="UniProtKB-EC"/>
</dbReference>
<evidence type="ECO:0000256" key="3">
    <source>
        <dbReference type="ARBA" id="ARBA00022490"/>
    </source>
</evidence>
<evidence type="ECO:0000313" key="10">
    <source>
        <dbReference type="Proteomes" id="UP001179647"/>
    </source>
</evidence>
<keyword evidence="3" id="KW-0963">Cytoplasm</keyword>
<evidence type="ECO:0000256" key="7">
    <source>
        <dbReference type="ARBA" id="ARBA00023277"/>
    </source>
</evidence>
<comment type="catalytic activity">
    <reaction evidence="1">
        <text>alpha-D-galactose 1-phosphate + UDP-alpha-D-glucose = alpha-D-glucose 1-phosphate + UDP-alpha-D-galactose</text>
        <dbReference type="Rhea" id="RHEA:13989"/>
        <dbReference type="ChEBI" id="CHEBI:58336"/>
        <dbReference type="ChEBI" id="CHEBI:58601"/>
        <dbReference type="ChEBI" id="CHEBI:58885"/>
        <dbReference type="ChEBI" id="CHEBI:66914"/>
        <dbReference type="EC" id="2.7.7.12"/>
    </reaction>
</comment>
<dbReference type="RefSeq" id="WP_275468597.1">
    <property type="nucleotide sequence ID" value="NZ_CP110232.1"/>
</dbReference>
<reference evidence="9" key="1">
    <citation type="submission" date="2022-10" db="EMBL/GenBank/DDBJ databases">
        <title>Vagococcus sp. isolated from poultry meat.</title>
        <authorList>
            <person name="Johansson P."/>
            <person name="Bjorkroth J."/>
        </authorList>
    </citation>
    <scope>NUCLEOTIDE SEQUENCE</scope>
    <source>
        <strain evidence="9">STAA11</strain>
    </source>
</reference>
<dbReference type="AlphaFoldDB" id="A0AAF0I6P1"/>
<dbReference type="PANTHER" id="PTHR39191:SF1">
    <property type="entry name" value="DUF4922 DOMAIN-CONTAINING PROTEIN"/>
    <property type="match status" value="1"/>
</dbReference>
<accession>A0AAF0I6P1</accession>
<evidence type="ECO:0000256" key="5">
    <source>
        <dbReference type="ARBA" id="ARBA00022695"/>
    </source>
</evidence>
<sequence>MLVSQLVEEFMSLAIKTGGWMEMDRLYLKNRLLGIIEEPSFDALPVQEVKITTGDVLTDLVEVLGEAKGIVGEELKTLEMRLAEILTPPPSVVNAIFAQRYEKDPIDATHYFYDINQANHFVMPPHKTELLAETDFGTWRFAPVHREARLADAALRSYYPVCLYCMENEGYEGHRFYPSRQIQRMIRMNLLGETWNYQFEPHSNLKEGCIFTSEHHDSMPTGQRVLEQLLALADIFPHYFIGAEGGKFDAEGSDMVHGRYVGGYEASALKNAKSIATAKLPLFSTVTAELLAWPVSTLRLSSSNGKQLVQAAHYIMASWDNRQTDVSLTIGSDQSISRLPMVMRKIEEVYHLDIFFVDLSKIMINPLDLMALMGNQEIDYSETTLSAEELIAKYQQELQDLDGFNNQVSEALAFLSAL</sequence>
<dbReference type="PANTHER" id="PTHR39191">
    <property type="entry name" value="GALACTOSE-1-PHOSPHATE URIDYLYLTRANSFERASE"/>
    <property type="match status" value="1"/>
</dbReference>
<evidence type="ECO:0000259" key="8">
    <source>
        <dbReference type="Pfam" id="PF01087"/>
    </source>
</evidence>
<dbReference type="InterPro" id="IPR000766">
    <property type="entry name" value="GalP_uridyl_Trfase_II"/>
</dbReference>
<dbReference type="GO" id="GO:0005737">
    <property type="term" value="C:cytoplasm"/>
    <property type="evidence" value="ECO:0007669"/>
    <property type="project" value="InterPro"/>
</dbReference>
<keyword evidence="5" id="KW-0548">Nucleotidyltransferase</keyword>
<keyword evidence="4" id="KW-0808">Transferase</keyword>
<evidence type="ECO:0000256" key="1">
    <source>
        <dbReference type="ARBA" id="ARBA00001107"/>
    </source>
</evidence>
<dbReference type="InterPro" id="IPR005849">
    <property type="entry name" value="GalP_Utransf_N"/>
</dbReference>
<gene>
    <name evidence="9" type="ORF">OL234_07335</name>
</gene>
<comment type="pathway">
    <text evidence="2">Carbohydrate metabolism; galactose metabolism.</text>
</comment>
<evidence type="ECO:0000313" key="9">
    <source>
        <dbReference type="EMBL" id="WEG72795.1"/>
    </source>
</evidence>
<keyword evidence="10" id="KW-1185">Reference proteome</keyword>
<proteinExistence type="predicted"/>
<feature type="domain" description="Galactose-1-phosphate uridyl transferase N-terminal" evidence="8">
    <location>
        <begin position="62"/>
        <end position="178"/>
    </location>
</feature>
<dbReference type="GO" id="GO:0006012">
    <property type="term" value="P:galactose metabolic process"/>
    <property type="evidence" value="ECO:0007669"/>
    <property type="project" value="UniProtKB-KW"/>
</dbReference>
<name>A0AAF0I6P1_9ENTE</name>
<evidence type="ECO:0000256" key="6">
    <source>
        <dbReference type="ARBA" id="ARBA00023144"/>
    </source>
</evidence>
<organism evidence="9 10">
    <name type="scientific">Vagococcus intermedius</name>
    <dbReference type="NCBI Taxonomy" id="2991418"/>
    <lineage>
        <taxon>Bacteria</taxon>
        <taxon>Bacillati</taxon>
        <taxon>Bacillota</taxon>
        <taxon>Bacilli</taxon>
        <taxon>Lactobacillales</taxon>
        <taxon>Enterococcaceae</taxon>
        <taxon>Vagococcus</taxon>
    </lineage>
</organism>
<evidence type="ECO:0000256" key="4">
    <source>
        <dbReference type="ARBA" id="ARBA00022679"/>
    </source>
</evidence>
<evidence type="ECO:0000256" key="2">
    <source>
        <dbReference type="ARBA" id="ARBA00004947"/>
    </source>
</evidence>
<dbReference type="Pfam" id="PF01087">
    <property type="entry name" value="GalP_UDP_transf"/>
    <property type="match status" value="1"/>
</dbReference>